<proteinExistence type="predicted"/>
<dbReference type="EMBL" id="MT143988">
    <property type="protein sequence ID" value="QJA45261.1"/>
    <property type="molecule type" value="Genomic_DNA"/>
</dbReference>
<feature type="region of interest" description="Disordered" evidence="1">
    <location>
        <begin position="1"/>
        <end position="32"/>
    </location>
</feature>
<feature type="compositionally biased region" description="Polar residues" evidence="1">
    <location>
        <begin position="78"/>
        <end position="101"/>
    </location>
</feature>
<accession>A0A6H1ZCV2</accession>
<reference evidence="2" key="1">
    <citation type="submission" date="2020-03" db="EMBL/GenBank/DDBJ databases">
        <title>The deep terrestrial virosphere.</title>
        <authorList>
            <person name="Holmfeldt K."/>
            <person name="Nilsson E."/>
            <person name="Simone D."/>
            <person name="Lopez-Fernandez M."/>
            <person name="Wu X."/>
            <person name="de Brujin I."/>
            <person name="Lundin D."/>
            <person name="Andersson A."/>
            <person name="Bertilsson S."/>
            <person name="Dopson M."/>
        </authorList>
    </citation>
    <scope>NUCLEOTIDE SEQUENCE</scope>
    <source>
        <strain evidence="2">TM448A00204</strain>
        <strain evidence="3">TM448B00128</strain>
    </source>
</reference>
<name>A0A6H1ZCV2_9ZZZZ</name>
<organism evidence="2">
    <name type="scientific">viral metagenome</name>
    <dbReference type="NCBI Taxonomy" id="1070528"/>
    <lineage>
        <taxon>unclassified sequences</taxon>
        <taxon>metagenomes</taxon>
        <taxon>organismal metagenomes</taxon>
    </lineage>
</organism>
<dbReference type="EMBL" id="MT144590">
    <property type="protein sequence ID" value="QJH93661.1"/>
    <property type="molecule type" value="Genomic_DNA"/>
</dbReference>
<evidence type="ECO:0000256" key="1">
    <source>
        <dbReference type="SAM" id="MobiDB-lite"/>
    </source>
</evidence>
<protein>
    <submittedName>
        <fullName evidence="2">Uncharacterized protein</fullName>
    </submittedName>
</protein>
<gene>
    <name evidence="2" type="ORF">TM448A00204_0006</name>
    <name evidence="3" type="ORF">TM448B00128_0036</name>
</gene>
<dbReference type="AlphaFoldDB" id="A0A6H1ZCV2"/>
<feature type="compositionally biased region" description="Basic and acidic residues" evidence="1">
    <location>
        <begin position="1"/>
        <end position="20"/>
    </location>
</feature>
<feature type="region of interest" description="Disordered" evidence="1">
    <location>
        <begin position="71"/>
        <end position="101"/>
    </location>
</feature>
<evidence type="ECO:0000313" key="3">
    <source>
        <dbReference type="EMBL" id="QJH93661.1"/>
    </source>
</evidence>
<evidence type="ECO:0000313" key="2">
    <source>
        <dbReference type="EMBL" id="QJA45261.1"/>
    </source>
</evidence>
<sequence>MGIRVAESETSRTPEQERTAAHMSRRRGSLGEMDEMQKLFEELMGGGEGEEIEGLEDFDWEGLWDSFMGGEEGGGSNEYFQTSTDPTIGGTPTSPLKFNYY</sequence>